<sequence>MEDPNYCTADNMQDLLTSSVIMSSTSNTKFMTQHEQHHSNTTAIATQQLTSSPFHHHHHHHHIESTTTNQGTSITDPSSLIGSMYYTTQSPPPLQLSYEEPHHSHFQHTQEVEQELSQQPQITSISTEQQQEQKFDTTITTTMKKDTETTTIATSPTTLSNQQYEQEEESSPQPEKTLSTSRKHQETSSISLPSHNRRWTDEEDLLLQKGLLEFGYGKWIAISERVKTRNPLQCKNHARHWLLTEKMDENVPNQPTVNKSETDNKKIKKNKESWEEKTLTTPMIMMETSEPPSSPQPGPLFSEEQVTSIAVNQGISLNDNTFNISQDENTIITTTDNNENKNDNVMTNNNTFVSQEEKEDNEEECHHLDRNIITEDEKKNNPEWFCDSKSSAKSPERYMKIRNHILDSWHRVYKPEYMTKTAARKSLKDCGDVNAIGRVHAYLEKIKAINVGCVTNTKPRAPRRIQTTSSSSSSRRGYFYYEESDGEDDGNETPDDDYDGRSNAKGNGRNRPRPRRVTKKPQHYYDENGPRDTDDPFCLIPVEEYTDIDPPFHVDVASNALLMMDFHSHLSYTEIIGLLGGRYVHEERKLYVECVFPCRGTSSTDIECEMDPESEMKAREVFAHKGLSVVGWYHSHPTFEPNPSVRDIEYQQLYQTLFRDDTTGVEPFIGIIVNPSFAFEGDISRIQYVHIEQHRKNQEVIEQMTNLVKQFKGSDNDTDFDARMDKVIASLRANLPIMTEQMINLLNNLRALMHENDQPTTEEPSSSGPVSVM</sequence>
<dbReference type="Pfam" id="PF00249">
    <property type="entry name" value="Myb_DNA-binding"/>
    <property type="match status" value="1"/>
</dbReference>
<dbReference type="InterPro" id="IPR017930">
    <property type="entry name" value="Myb_dom"/>
</dbReference>
<feature type="compositionally biased region" description="Acidic residues" evidence="3">
    <location>
        <begin position="482"/>
        <end position="498"/>
    </location>
</feature>
<feature type="compositionally biased region" description="Basic residues" evidence="3">
    <location>
        <begin position="508"/>
        <end position="522"/>
    </location>
</feature>
<evidence type="ECO:0000259" key="8">
    <source>
        <dbReference type="PROSITE" id="PS51294"/>
    </source>
</evidence>
<dbReference type="InterPro" id="IPR007526">
    <property type="entry name" value="SWIRM"/>
</dbReference>
<feature type="compositionally biased region" description="Low complexity" evidence="3">
    <location>
        <begin position="149"/>
        <end position="158"/>
    </location>
</feature>
<accession>A0A8H7SAA1</accession>
<dbReference type="InterPro" id="IPR037518">
    <property type="entry name" value="MPN"/>
</dbReference>
<dbReference type="Gene3D" id="1.10.10.60">
    <property type="entry name" value="Homeodomain-like"/>
    <property type="match status" value="1"/>
</dbReference>
<gene>
    <name evidence="9" type="ORF">INT45_010527</name>
</gene>
<dbReference type="InterPro" id="IPR001005">
    <property type="entry name" value="SANT/Myb"/>
</dbReference>
<dbReference type="InterPro" id="IPR000555">
    <property type="entry name" value="JAMM/MPN+_dom"/>
</dbReference>
<dbReference type="CDD" id="cd00167">
    <property type="entry name" value="SANT"/>
    <property type="match status" value="1"/>
</dbReference>
<dbReference type="PROSITE" id="PS51293">
    <property type="entry name" value="SANT"/>
    <property type="match status" value="1"/>
</dbReference>
<dbReference type="InterPro" id="IPR017884">
    <property type="entry name" value="SANT_dom"/>
</dbReference>
<dbReference type="Pfam" id="PF01398">
    <property type="entry name" value="JAB"/>
    <property type="match status" value="1"/>
</dbReference>
<proteinExistence type="predicted"/>
<feature type="compositionally biased region" description="Basic and acidic residues" evidence="3">
    <location>
        <begin position="101"/>
        <end position="111"/>
    </location>
</feature>
<dbReference type="InterPro" id="IPR009057">
    <property type="entry name" value="Homeodomain-like_sf"/>
</dbReference>
<dbReference type="Pfam" id="PF04433">
    <property type="entry name" value="SWIRM"/>
    <property type="match status" value="1"/>
</dbReference>
<evidence type="ECO:0000313" key="9">
    <source>
        <dbReference type="EMBL" id="KAG2224461.1"/>
    </source>
</evidence>
<name>A0A8H7SAA1_9FUNG</name>
<comment type="caution">
    <text evidence="9">The sequence shown here is derived from an EMBL/GenBank/DDBJ whole genome shotgun (WGS) entry which is preliminary data.</text>
</comment>
<feature type="domain" description="HTH myb-type" evidence="8">
    <location>
        <begin position="197"/>
        <end position="246"/>
    </location>
</feature>
<dbReference type="PROSITE" id="PS50090">
    <property type="entry name" value="MYB_LIKE"/>
    <property type="match status" value="1"/>
</dbReference>
<dbReference type="SUPFAM" id="SSF102712">
    <property type="entry name" value="JAB1/MPN domain"/>
    <property type="match status" value="1"/>
</dbReference>
<evidence type="ECO:0000259" key="5">
    <source>
        <dbReference type="PROSITE" id="PS50249"/>
    </source>
</evidence>
<feature type="region of interest" description="Disordered" evidence="3">
    <location>
        <begin position="52"/>
        <end position="83"/>
    </location>
</feature>
<feature type="region of interest" description="Disordered" evidence="3">
    <location>
        <begin position="460"/>
        <end position="532"/>
    </location>
</feature>
<dbReference type="SUPFAM" id="SSF46689">
    <property type="entry name" value="Homeodomain-like"/>
    <property type="match status" value="2"/>
</dbReference>
<feature type="compositionally biased region" description="Basic and acidic residues" evidence="3">
    <location>
        <begin position="523"/>
        <end position="532"/>
    </location>
</feature>
<organism evidence="9 10">
    <name type="scientific">Circinella minor</name>
    <dbReference type="NCBI Taxonomy" id="1195481"/>
    <lineage>
        <taxon>Eukaryota</taxon>
        <taxon>Fungi</taxon>
        <taxon>Fungi incertae sedis</taxon>
        <taxon>Mucoromycota</taxon>
        <taxon>Mucoromycotina</taxon>
        <taxon>Mucoromycetes</taxon>
        <taxon>Mucorales</taxon>
        <taxon>Lichtheimiaceae</taxon>
        <taxon>Circinella</taxon>
    </lineage>
</organism>
<feature type="domain" description="SWIRM" evidence="6">
    <location>
        <begin position="359"/>
        <end position="460"/>
    </location>
</feature>
<feature type="compositionally biased region" description="Polar residues" evidence="3">
    <location>
        <begin position="65"/>
        <end position="83"/>
    </location>
</feature>
<feature type="region of interest" description="Disordered" evidence="3">
    <location>
        <begin position="101"/>
        <end position="195"/>
    </location>
</feature>
<dbReference type="GO" id="GO:0008237">
    <property type="term" value="F:metallopeptidase activity"/>
    <property type="evidence" value="ECO:0007669"/>
    <property type="project" value="InterPro"/>
</dbReference>
<dbReference type="SMART" id="SM00717">
    <property type="entry name" value="SANT"/>
    <property type="match status" value="1"/>
</dbReference>
<evidence type="ECO:0000259" key="6">
    <source>
        <dbReference type="PROSITE" id="PS50934"/>
    </source>
</evidence>
<feature type="domain" description="SANT" evidence="7">
    <location>
        <begin position="194"/>
        <end position="246"/>
    </location>
</feature>
<dbReference type="Proteomes" id="UP000646827">
    <property type="component" value="Unassembled WGS sequence"/>
</dbReference>
<dbReference type="GO" id="GO:0010468">
    <property type="term" value="P:regulation of gene expression"/>
    <property type="evidence" value="ECO:0007669"/>
    <property type="project" value="UniProtKB-ARBA"/>
</dbReference>
<evidence type="ECO:0000256" key="2">
    <source>
        <dbReference type="ARBA" id="ARBA00023242"/>
    </source>
</evidence>
<dbReference type="SMART" id="SM00232">
    <property type="entry name" value="JAB_MPN"/>
    <property type="match status" value="1"/>
</dbReference>
<keyword evidence="2" id="KW-0539">Nucleus</keyword>
<evidence type="ECO:0008006" key="11">
    <source>
        <dbReference type="Google" id="ProtNLM"/>
    </source>
</evidence>
<reference evidence="9 10" key="1">
    <citation type="submission" date="2020-12" db="EMBL/GenBank/DDBJ databases">
        <title>Metabolic potential, ecology and presence of endohyphal bacteria is reflected in genomic diversity of Mucoromycotina.</title>
        <authorList>
            <person name="Muszewska A."/>
            <person name="Okrasinska A."/>
            <person name="Steczkiewicz K."/>
            <person name="Drgas O."/>
            <person name="Orlowska M."/>
            <person name="Perlinska-Lenart U."/>
            <person name="Aleksandrzak-Piekarczyk T."/>
            <person name="Szatraj K."/>
            <person name="Zielenkiewicz U."/>
            <person name="Pilsyk S."/>
            <person name="Malc E."/>
            <person name="Mieczkowski P."/>
            <person name="Kruszewska J.S."/>
            <person name="Biernat P."/>
            <person name="Pawlowska J."/>
        </authorList>
    </citation>
    <scope>NUCLEOTIDE SEQUENCE [LARGE SCALE GENOMIC DNA]</scope>
    <source>
        <strain evidence="9 10">CBS 142.35</strain>
    </source>
</reference>
<dbReference type="PANTHER" id="PTHR10410">
    <property type="entry name" value="EUKARYOTIC TRANSLATION INITIATION FACTOR 3 -RELATED"/>
    <property type="match status" value="1"/>
</dbReference>
<evidence type="ECO:0000259" key="4">
    <source>
        <dbReference type="PROSITE" id="PS50090"/>
    </source>
</evidence>
<dbReference type="Gene3D" id="3.40.140.10">
    <property type="entry name" value="Cytidine Deaminase, domain 2"/>
    <property type="match status" value="1"/>
</dbReference>
<protein>
    <recommendedName>
        <fullName evidence="11">Myb-like, SWIRM and MPN domain-containing protein 1</fullName>
    </recommendedName>
</protein>
<feature type="domain" description="Myb-like" evidence="4">
    <location>
        <begin position="198"/>
        <end position="242"/>
    </location>
</feature>
<dbReference type="InterPro" id="IPR050242">
    <property type="entry name" value="JAMM_MPN+_peptidase_M67A"/>
</dbReference>
<feature type="domain" description="MPN" evidence="5">
    <location>
        <begin position="554"/>
        <end position="697"/>
    </location>
</feature>
<evidence type="ECO:0000256" key="1">
    <source>
        <dbReference type="ARBA" id="ARBA00023125"/>
    </source>
</evidence>
<evidence type="ECO:0000313" key="10">
    <source>
        <dbReference type="Proteomes" id="UP000646827"/>
    </source>
</evidence>
<dbReference type="EMBL" id="JAEPRB010000042">
    <property type="protein sequence ID" value="KAG2224461.1"/>
    <property type="molecule type" value="Genomic_DNA"/>
</dbReference>
<dbReference type="PROSITE" id="PS50934">
    <property type="entry name" value="SWIRM"/>
    <property type="match status" value="1"/>
</dbReference>
<dbReference type="AlphaFoldDB" id="A0A8H7SAA1"/>
<keyword evidence="1" id="KW-0238">DNA-binding</keyword>
<dbReference type="GO" id="GO:0003677">
    <property type="term" value="F:DNA binding"/>
    <property type="evidence" value="ECO:0007669"/>
    <property type="project" value="UniProtKB-KW"/>
</dbReference>
<dbReference type="PROSITE" id="PS50249">
    <property type="entry name" value="MPN"/>
    <property type="match status" value="1"/>
</dbReference>
<keyword evidence="10" id="KW-1185">Reference proteome</keyword>
<dbReference type="InterPro" id="IPR036388">
    <property type="entry name" value="WH-like_DNA-bd_sf"/>
</dbReference>
<evidence type="ECO:0000259" key="7">
    <source>
        <dbReference type="PROSITE" id="PS51293"/>
    </source>
</evidence>
<dbReference type="OrthoDB" id="118550at2759"/>
<feature type="compositionally biased region" description="Polar residues" evidence="3">
    <location>
        <begin position="115"/>
        <end position="132"/>
    </location>
</feature>
<evidence type="ECO:0000256" key="3">
    <source>
        <dbReference type="SAM" id="MobiDB-lite"/>
    </source>
</evidence>
<dbReference type="Gene3D" id="1.10.10.10">
    <property type="entry name" value="Winged helix-like DNA-binding domain superfamily/Winged helix DNA-binding domain"/>
    <property type="match status" value="1"/>
</dbReference>
<dbReference type="PROSITE" id="PS51294">
    <property type="entry name" value="HTH_MYB"/>
    <property type="match status" value="1"/>
</dbReference>